<gene>
    <name evidence="1" type="ORF">L914_18160</name>
</gene>
<dbReference type="Proteomes" id="UP000054532">
    <property type="component" value="Unassembled WGS sequence"/>
</dbReference>
<evidence type="ECO:0000313" key="1">
    <source>
        <dbReference type="EMBL" id="ETM34831.1"/>
    </source>
</evidence>
<dbReference type="AlphaFoldDB" id="W2MEQ5"/>
<accession>W2MEQ5</accession>
<sequence>MLADSKSVRLVFCVAKVNENELRFKQKISQNSAAPETEAMSIILDIEWTQILQLETINLKMREIYTELTSPGQCWIKLPLYAREM</sequence>
<reference evidence="1" key="1">
    <citation type="submission" date="2013-11" db="EMBL/GenBank/DDBJ databases">
        <title>The Genome Sequence of Phytophthora parasitica IAC_01/95.</title>
        <authorList>
            <consortium name="The Broad Institute Genomics Platform"/>
            <person name="Russ C."/>
            <person name="Tyler B."/>
            <person name="Panabieres F."/>
            <person name="Shan W."/>
            <person name="Tripathy S."/>
            <person name="Grunwald N."/>
            <person name="Machado M."/>
            <person name="Johnson C.S."/>
            <person name="Arredondo F."/>
            <person name="Hong C."/>
            <person name="Coffey M."/>
            <person name="Young S.K."/>
            <person name="Zeng Q."/>
            <person name="Gargeya S."/>
            <person name="Fitzgerald M."/>
            <person name="Abouelleil A."/>
            <person name="Alvarado L."/>
            <person name="Chapman S.B."/>
            <person name="Gainer-Dewar J."/>
            <person name="Goldberg J."/>
            <person name="Griggs A."/>
            <person name="Gujja S."/>
            <person name="Hansen M."/>
            <person name="Howarth C."/>
            <person name="Imamovic A."/>
            <person name="Ireland A."/>
            <person name="Larimer J."/>
            <person name="McCowan C."/>
            <person name="Murphy C."/>
            <person name="Pearson M."/>
            <person name="Poon T.W."/>
            <person name="Priest M."/>
            <person name="Roberts A."/>
            <person name="Saif S."/>
            <person name="Shea T."/>
            <person name="Sykes S."/>
            <person name="Wortman J."/>
            <person name="Nusbaum C."/>
            <person name="Birren B."/>
        </authorList>
    </citation>
    <scope>NUCLEOTIDE SEQUENCE [LARGE SCALE GENOMIC DNA]</scope>
    <source>
        <strain evidence="1">IAC_01/95</strain>
    </source>
</reference>
<protein>
    <submittedName>
        <fullName evidence="1">Uncharacterized protein</fullName>
    </submittedName>
</protein>
<proteinExistence type="predicted"/>
<organism evidence="1">
    <name type="scientific">Phytophthora nicotianae</name>
    <name type="common">Potato buckeye rot agent</name>
    <name type="synonym">Phytophthora parasitica</name>
    <dbReference type="NCBI Taxonomy" id="4792"/>
    <lineage>
        <taxon>Eukaryota</taxon>
        <taxon>Sar</taxon>
        <taxon>Stramenopiles</taxon>
        <taxon>Oomycota</taxon>
        <taxon>Peronosporomycetes</taxon>
        <taxon>Peronosporales</taxon>
        <taxon>Peronosporaceae</taxon>
        <taxon>Phytophthora</taxon>
    </lineage>
</organism>
<dbReference type="VEuPathDB" id="FungiDB:PPTG_21627"/>
<name>W2MEQ5_PHYNI</name>
<dbReference type="EMBL" id="KI695712">
    <property type="protein sequence ID" value="ETM34831.1"/>
    <property type="molecule type" value="Genomic_DNA"/>
</dbReference>